<dbReference type="GO" id="GO:0034626">
    <property type="term" value="P:fatty acid elongation, polyunsaturated fatty acid"/>
    <property type="evidence" value="ECO:0007669"/>
    <property type="project" value="TreeGrafter"/>
</dbReference>
<dbReference type="PANTHER" id="PTHR11157">
    <property type="entry name" value="FATTY ACID ACYL TRANSFERASE-RELATED"/>
    <property type="match status" value="1"/>
</dbReference>
<keyword evidence="9" id="KW-0443">Lipid metabolism</keyword>
<keyword evidence="8 14" id="KW-1133">Transmembrane helix</keyword>
<feature type="region of interest" description="Disordered" evidence="13">
    <location>
        <begin position="321"/>
        <end position="415"/>
    </location>
</feature>
<accession>A0A8J5HQS0</accession>
<comment type="caution">
    <text evidence="15">The sequence shown here is derived from an EMBL/GenBank/DDBJ whole genome shotgun (WGS) entry which is preliminary data.</text>
</comment>
<dbReference type="EC" id="2.3.1.199" evidence="3"/>
<dbReference type="Proteomes" id="UP000734854">
    <property type="component" value="Unassembled WGS sequence"/>
</dbReference>
<feature type="transmembrane region" description="Helical" evidence="14">
    <location>
        <begin position="581"/>
        <end position="599"/>
    </location>
</feature>
<keyword evidence="4" id="KW-0444">Lipid biosynthesis</keyword>
<reference evidence="15 16" key="1">
    <citation type="submission" date="2020-08" db="EMBL/GenBank/DDBJ databases">
        <title>Plant Genome Project.</title>
        <authorList>
            <person name="Zhang R.-G."/>
        </authorList>
    </citation>
    <scope>NUCLEOTIDE SEQUENCE [LARGE SCALE GENOMIC DNA]</scope>
    <source>
        <tissue evidence="15">Rhizome</tissue>
    </source>
</reference>
<feature type="compositionally biased region" description="Pro residues" evidence="13">
    <location>
        <begin position="393"/>
        <end position="415"/>
    </location>
</feature>
<sequence>MKTLIFRTENAISTDDCCNSTSNLMSARISEKETIERGINRISFSKEACLLPPRPQGGALLDLLMSQLHHILLKTPKPIPESCEDDRWKPFKGCLGVLDGSAHDGHVLRDAISRSTGLKVPQGCYYLVDAGYCNSSGFLAPYRGHKILFNSAICLMYRLTWMAITKRQNDVEYGRGKNKRFWIEEESWIHKDAKGLYNVSFPYFTNLDIVYGKDRATGDLAEDPLTTENAETEYKEFNDEIRGFMNSLDGHLSTMSTWMQGTTSRMPQVLELLEKHWFSGPDKYKASKAICQDSLNVDLLFSLDSTELYILLKGVQKIKSESNTGSPLLRDLPGGRRREESQGNHGSVVDVRSSPTVAGGAPGDGILRMETERDLRRLDPFRRLLSHPRPPRPRNPPPPPAVAHPPPPPLLRTQPLRPPPLCYHGRLMLPLRRRPLPLPPLALLLPPSATVRSGPLFFWAHVFYLSKLYELADTLLILLSERRRLTFLHVYHHAIVIVMCYVWLASAQSLMPAALVTNASVHVVMYAYYLSSSAGWRWTPRWKRAVTELQIAQFVFSFPVSGVFLWYHFTGGGCEGMRGWLFNAAFNASLLALFVDFHLKAYKEAKKKLKAATAAAASPSTSSYF</sequence>
<evidence type="ECO:0000313" key="16">
    <source>
        <dbReference type="Proteomes" id="UP000734854"/>
    </source>
</evidence>
<dbReference type="GO" id="GO:0034625">
    <property type="term" value="P:fatty acid elongation, monounsaturated fatty acid"/>
    <property type="evidence" value="ECO:0007669"/>
    <property type="project" value="TreeGrafter"/>
</dbReference>
<evidence type="ECO:0000256" key="9">
    <source>
        <dbReference type="ARBA" id="ARBA00023098"/>
    </source>
</evidence>
<feature type="transmembrane region" description="Helical" evidence="14">
    <location>
        <begin position="510"/>
        <end position="530"/>
    </location>
</feature>
<comment type="subcellular location">
    <subcellularLocation>
        <location evidence="1">Membrane</location>
        <topology evidence="1">Multi-pass membrane protein</topology>
    </subcellularLocation>
</comment>
<dbReference type="GO" id="GO:0019367">
    <property type="term" value="P:fatty acid elongation, saturated fatty acid"/>
    <property type="evidence" value="ECO:0007669"/>
    <property type="project" value="TreeGrafter"/>
</dbReference>
<evidence type="ECO:0000256" key="8">
    <source>
        <dbReference type="ARBA" id="ARBA00022989"/>
    </source>
</evidence>
<proteinExistence type="inferred from homology"/>
<feature type="transmembrane region" description="Helical" evidence="14">
    <location>
        <begin position="551"/>
        <end position="569"/>
    </location>
</feature>
<gene>
    <name evidence="15" type="ORF">ZIOFF_017010</name>
</gene>
<evidence type="ECO:0000256" key="2">
    <source>
        <dbReference type="ARBA" id="ARBA00007263"/>
    </source>
</evidence>
<evidence type="ECO:0000256" key="4">
    <source>
        <dbReference type="ARBA" id="ARBA00022516"/>
    </source>
</evidence>
<keyword evidence="10 14" id="KW-0472">Membrane</keyword>
<evidence type="ECO:0000256" key="3">
    <source>
        <dbReference type="ARBA" id="ARBA00012307"/>
    </source>
</evidence>
<dbReference type="InterPro" id="IPR002076">
    <property type="entry name" value="ELO_fam"/>
</dbReference>
<evidence type="ECO:0000256" key="14">
    <source>
        <dbReference type="SAM" id="Phobius"/>
    </source>
</evidence>
<protein>
    <recommendedName>
        <fullName evidence="3">very-long-chain 3-oxoacyl-CoA synthase</fullName>
        <ecNumber evidence="3">2.3.1.199</ecNumber>
    </recommendedName>
</protein>
<dbReference type="EMBL" id="JACMSC010000005">
    <property type="protein sequence ID" value="KAG6519981.1"/>
    <property type="molecule type" value="Genomic_DNA"/>
</dbReference>
<feature type="compositionally biased region" description="Basic and acidic residues" evidence="13">
    <location>
        <begin position="333"/>
        <end position="342"/>
    </location>
</feature>
<dbReference type="GO" id="GO:0005789">
    <property type="term" value="C:endoplasmic reticulum membrane"/>
    <property type="evidence" value="ECO:0007669"/>
    <property type="project" value="TreeGrafter"/>
</dbReference>
<keyword evidence="16" id="KW-1185">Reference proteome</keyword>
<feature type="transmembrane region" description="Helical" evidence="14">
    <location>
        <begin position="486"/>
        <end position="504"/>
    </location>
</feature>
<dbReference type="PANTHER" id="PTHR11157:SF134">
    <property type="entry name" value="ELONGATION OF FATTY ACIDS PROTEIN 1-RELATED"/>
    <property type="match status" value="1"/>
</dbReference>
<dbReference type="Pfam" id="PF01151">
    <property type="entry name" value="ELO"/>
    <property type="match status" value="1"/>
</dbReference>
<keyword evidence="6 14" id="KW-0812">Transmembrane</keyword>
<evidence type="ECO:0000256" key="11">
    <source>
        <dbReference type="ARBA" id="ARBA00023160"/>
    </source>
</evidence>
<feature type="transmembrane region" description="Helical" evidence="14">
    <location>
        <begin position="456"/>
        <end position="479"/>
    </location>
</feature>
<keyword evidence="5" id="KW-0808">Transferase</keyword>
<evidence type="ECO:0000256" key="10">
    <source>
        <dbReference type="ARBA" id="ARBA00023136"/>
    </source>
</evidence>
<name>A0A8J5HQS0_ZINOF</name>
<organism evidence="15 16">
    <name type="scientific">Zingiber officinale</name>
    <name type="common">Ginger</name>
    <name type="synonym">Amomum zingiber</name>
    <dbReference type="NCBI Taxonomy" id="94328"/>
    <lineage>
        <taxon>Eukaryota</taxon>
        <taxon>Viridiplantae</taxon>
        <taxon>Streptophyta</taxon>
        <taxon>Embryophyta</taxon>
        <taxon>Tracheophyta</taxon>
        <taxon>Spermatophyta</taxon>
        <taxon>Magnoliopsida</taxon>
        <taxon>Liliopsida</taxon>
        <taxon>Zingiberales</taxon>
        <taxon>Zingiberaceae</taxon>
        <taxon>Zingiber</taxon>
    </lineage>
</organism>
<evidence type="ECO:0000256" key="12">
    <source>
        <dbReference type="ARBA" id="ARBA00047375"/>
    </source>
</evidence>
<evidence type="ECO:0000313" key="15">
    <source>
        <dbReference type="EMBL" id="KAG6519981.1"/>
    </source>
</evidence>
<dbReference type="GO" id="GO:0030148">
    <property type="term" value="P:sphingolipid biosynthetic process"/>
    <property type="evidence" value="ECO:0007669"/>
    <property type="project" value="TreeGrafter"/>
</dbReference>
<evidence type="ECO:0000256" key="7">
    <source>
        <dbReference type="ARBA" id="ARBA00022832"/>
    </source>
</evidence>
<dbReference type="GO" id="GO:0009922">
    <property type="term" value="F:fatty acid elongase activity"/>
    <property type="evidence" value="ECO:0007669"/>
    <property type="project" value="UniProtKB-EC"/>
</dbReference>
<dbReference type="InterPro" id="IPR030457">
    <property type="entry name" value="ELO_CS"/>
</dbReference>
<keyword evidence="7" id="KW-0276">Fatty acid metabolism</keyword>
<dbReference type="AlphaFoldDB" id="A0A8J5HQS0"/>
<keyword evidence="11" id="KW-0275">Fatty acid biosynthesis</keyword>
<comment type="catalytic activity">
    <reaction evidence="12">
        <text>a very-long-chain acyl-CoA + malonyl-CoA + H(+) = a very-long-chain 3-oxoacyl-CoA + CO2 + CoA</text>
        <dbReference type="Rhea" id="RHEA:32727"/>
        <dbReference type="ChEBI" id="CHEBI:15378"/>
        <dbReference type="ChEBI" id="CHEBI:16526"/>
        <dbReference type="ChEBI" id="CHEBI:57287"/>
        <dbReference type="ChEBI" id="CHEBI:57384"/>
        <dbReference type="ChEBI" id="CHEBI:90725"/>
        <dbReference type="ChEBI" id="CHEBI:90736"/>
        <dbReference type="EC" id="2.3.1.199"/>
    </reaction>
</comment>
<comment type="similarity">
    <text evidence="2">Belongs to the ELO family.</text>
</comment>
<dbReference type="GO" id="GO:0042761">
    <property type="term" value="P:very long-chain fatty acid biosynthetic process"/>
    <property type="evidence" value="ECO:0007669"/>
    <property type="project" value="TreeGrafter"/>
</dbReference>
<evidence type="ECO:0000256" key="1">
    <source>
        <dbReference type="ARBA" id="ARBA00004141"/>
    </source>
</evidence>
<dbReference type="PROSITE" id="PS01188">
    <property type="entry name" value="ELO"/>
    <property type="match status" value="1"/>
</dbReference>
<evidence type="ECO:0000256" key="6">
    <source>
        <dbReference type="ARBA" id="ARBA00022692"/>
    </source>
</evidence>
<evidence type="ECO:0000256" key="13">
    <source>
        <dbReference type="SAM" id="MobiDB-lite"/>
    </source>
</evidence>
<feature type="compositionally biased region" description="Basic and acidic residues" evidence="13">
    <location>
        <begin position="367"/>
        <end position="382"/>
    </location>
</feature>
<evidence type="ECO:0000256" key="5">
    <source>
        <dbReference type="ARBA" id="ARBA00022679"/>
    </source>
</evidence>